<gene>
    <name evidence="2" type="ORF">H8B04_01370</name>
</gene>
<dbReference type="SUPFAM" id="SSF48452">
    <property type="entry name" value="TPR-like"/>
    <property type="match status" value="1"/>
</dbReference>
<comment type="caution">
    <text evidence="2">The sequence shown here is derived from an EMBL/GenBank/DDBJ whole genome shotgun (WGS) entry which is preliminary data.</text>
</comment>
<name>A0ABR7YA96_9SPHI</name>
<feature type="signal peptide" evidence="1">
    <location>
        <begin position="1"/>
        <end position="26"/>
    </location>
</feature>
<dbReference type="Gene3D" id="1.25.40.390">
    <property type="match status" value="2"/>
</dbReference>
<sequence>MEMKINIIKYILLGALALPLVMSSCSEDRMDEINKNINDPVDVSAKFIITDIITRTAFNNVGGDINTYMSTYVEHEVGTHNQLWDAEHRVNQPHLSSTFNNSWVSIYNALRDAKIVINKCSEGGSEEGNYTSLGIAQILAAYNLALLTDLYGDVPYSEALNPFENKTPKLDKQQDLYSEVLKYLDEAIVNLPKGDVSAVGGQDLLYSGARDKWAKFAYGLKARYTMRLLKVASNANATLEDVIAFANQSFTSASDEAAFKIYNAQNLNPLFDFQWSRDGLAASKSLADKLIERNDPRLRRNFVDADWVQIDNLEPGSEAYDLLAVNGENEQIQYTYNTSTFVFSQTAPTLLLSYHEILFLKAEAMQRLNKPANEIEGVLRAAVTAAIINSEKSVATAFTAPTLAPYGGLEETTDPIEESEIEDYLDNEVIPLFTANPLKEIAIQKYLAFFGASGESTEMYNDIRRWKALGGVNENLVELKNTNRFPLRLPYGNTETTTNPNVQAAYGNGQYVYSENVWWAGGTR</sequence>
<organism evidence="2 3">
    <name type="scientific">Sphingobacterium litopenaei</name>
    <dbReference type="NCBI Taxonomy" id="2763500"/>
    <lineage>
        <taxon>Bacteria</taxon>
        <taxon>Pseudomonadati</taxon>
        <taxon>Bacteroidota</taxon>
        <taxon>Sphingobacteriia</taxon>
        <taxon>Sphingobacteriales</taxon>
        <taxon>Sphingobacteriaceae</taxon>
        <taxon>Sphingobacterium</taxon>
    </lineage>
</organism>
<dbReference type="Proteomes" id="UP000651271">
    <property type="component" value="Unassembled WGS sequence"/>
</dbReference>
<dbReference type="PROSITE" id="PS51257">
    <property type="entry name" value="PROKAR_LIPOPROTEIN"/>
    <property type="match status" value="1"/>
</dbReference>
<evidence type="ECO:0000256" key="1">
    <source>
        <dbReference type="SAM" id="SignalP"/>
    </source>
</evidence>
<evidence type="ECO:0000313" key="3">
    <source>
        <dbReference type="Proteomes" id="UP000651271"/>
    </source>
</evidence>
<protein>
    <submittedName>
        <fullName evidence="2">SusD/RagB family nutrient-binding outer membrane lipoprotein</fullName>
    </submittedName>
</protein>
<dbReference type="InterPro" id="IPR041662">
    <property type="entry name" value="SusD-like_2"/>
</dbReference>
<keyword evidence="1" id="KW-0732">Signal</keyword>
<keyword evidence="3" id="KW-1185">Reference proteome</keyword>
<dbReference type="InterPro" id="IPR011990">
    <property type="entry name" value="TPR-like_helical_dom_sf"/>
</dbReference>
<keyword evidence="2" id="KW-0449">Lipoprotein</keyword>
<dbReference type="EMBL" id="JACOIJ010000002">
    <property type="protein sequence ID" value="MBD1428223.1"/>
    <property type="molecule type" value="Genomic_DNA"/>
</dbReference>
<dbReference type="Gene3D" id="1.20.120.840">
    <property type="entry name" value="SusD-like, tetratrico peptide repeats domain"/>
    <property type="match status" value="1"/>
</dbReference>
<reference evidence="2 3" key="1">
    <citation type="submission" date="2020-08" db="EMBL/GenBank/DDBJ databases">
        <title>Sphingobacterium sp. DN04309 isolated from aquaculture water.</title>
        <authorList>
            <person name="Zhang M."/>
        </authorList>
    </citation>
    <scope>NUCLEOTIDE SEQUENCE [LARGE SCALE GENOMIC DNA]</scope>
    <source>
        <strain evidence="2 3">DN04309</strain>
    </source>
</reference>
<accession>A0ABR7YA96</accession>
<proteinExistence type="predicted"/>
<feature type="chain" id="PRO_5047484870" evidence="1">
    <location>
        <begin position="27"/>
        <end position="524"/>
    </location>
</feature>
<evidence type="ECO:0000313" key="2">
    <source>
        <dbReference type="EMBL" id="MBD1428223.1"/>
    </source>
</evidence>
<dbReference type="Pfam" id="PF12771">
    <property type="entry name" value="SusD-like_2"/>
    <property type="match status" value="1"/>
</dbReference>